<dbReference type="Gene3D" id="3.30.450.40">
    <property type="match status" value="1"/>
</dbReference>
<protein>
    <submittedName>
        <fullName evidence="2">GAF domain-containing protein</fullName>
    </submittedName>
</protein>
<dbReference type="InterPro" id="IPR029016">
    <property type="entry name" value="GAF-like_dom_sf"/>
</dbReference>
<evidence type="ECO:0000313" key="3">
    <source>
        <dbReference type="Proteomes" id="UP000600946"/>
    </source>
</evidence>
<dbReference type="SUPFAM" id="SSF55781">
    <property type="entry name" value="GAF domain-like"/>
    <property type="match status" value="1"/>
</dbReference>
<dbReference type="SMART" id="SM01012">
    <property type="entry name" value="ANTAR"/>
    <property type="match status" value="1"/>
</dbReference>
<accession>A0ABQ3AML9</accession>
<comment type="caution">
    <text evidence="2">The sequence shown here is derived from an EMBL/GenBank/DDBJ whole genome shotgun (WGS) entry which is preliminary data.</text>
</comment>
<feature type="domain" description="ANTAR" evidence="1">
    <location>
        <begin position="152"/>
        <end position="231"/>
    </location>
</feature>
<dbReference type="Proteomes" id="UP000600946">
    <property type="component" value="Unassembled WGS sequence"/>
</dbReference>
<proteinExistence type="predicted"/>
<dbReference type="EMBL" id="BMUU01000015">
    <property type="protein sequence ID" value="GGY61140.1"/>
    <property type="molecule type" value="Genomic_DNA"/>
</dbReference>
<keyword evidence="3" id="KW-1185">Reference proteome</keyword>
<evidence type="ECO:0000259" key="1">
    <source>
        <dbReference type="SMART" id="SM01012"/>
    </source>
</evidence>
<evidence type="ECO:0000313" key="2">
    <source>
        <dbReference type="EMBL" id="GGY61140.1"/>
    </source>
</evidence>
<reference evidence="3" key="1">
    <citation type="journal article" date="2019" name="Int. J. Syst. Evol. Microbiol.">
        <title>The Global Catalogue of Microorganisms (GCM) 10K type strain sequencing project: providing services to taxonomists for standard genome sequencing and annotation.</title>
        <authorList>
            <consortium name="The Broad Institute Genomics Platform"/>
            <consortium name="The Broad Institute Genome Sequencing Center for Infectious Disease"/>
            <person name="Wu L."/>
            <person name="Ma J."/>
        </authorList>
    </citation>
    <scope>NUCLEOTIDE SEQUENCE [LARGE SCALE GENOMIC DNA]</scope>
    <source>
        <strain evidence="3">JCM 4594</strain>
    </source>
</reference>
<organism evidence="2 3">
    <name type="scientific">Streptomyces xanthochromogenes</name>
    <dbReference type="NCBI Taxonomy" id="67384"/>
    <lineage>
        <taxon>Bacteria</taxon>
        <taxon>Bacillati</taxon>
        <taxon>Actinomycetota</taxon>
        <taxon>Actinomycetes</taxon>
        <taxon>Kitasatosporales</taxon>
        <taxon>Streptomycetaceae</taxon>
        <taxon>Streptomyces</taxon>
    </lineage>
</organism>
<name>A0ABQ3AML9_9ACTN</name>
<sequence>MPTTPAGWTLLISDGMARVLRSLRHGYSGAVAVACAQVLEVDGVGVSLLAGGAQEVEPLWRSPGVAAHFEELQFTLGVGPGPDAALTGAVVLAPDLNRVRHDRWPGLPAEARKIGVGGACCFPLGLGAIRLGVLSVVTSRPSSTMPEQRYADALALGAALTGMLLEGDERGRAPSGTVMEPPGELHRAVVHQATGMVSVQLGVPLAEALLRLRAFAFGRDLPLGDVAGDVVARRLRFNDDMDGPQSGRGRKG</sequence>
<dbReference type="InterPro" id="IPR005561">
    <property type="entry name" value="ANTAR"/>
</dbReference>
<gene>
    <name evidence="2" type="ORF">GCM10010326_64900</name>
</gene>